<gene>
    <name evidence="2" type="ORF">WJ0W_004598</name>
    <name evidence="3" type="ORF">WJ0W_005703</name>
    <name evidence="4" type="ORF">WJ0W_007046</name>
</gene>
<dbReference type="RefSeq" id="WP_261948808.1">
    <property type="nucleotide sequence ID" value="NZ_CALYLO010000007.1"/>
</dbReference>
<accession>A0ABM9G6K4</accession>
<dbReference type="EMBL" id="CALYLO010000020">
    <property type="protein sequence ID" value="CAH8249862.1"/>
    <property type="molecule type" value="Genomic_DNA"/>
</dbReference>
<evidence type="ECO:0000313" key="2">
    <source>
        <dbReference type="EMBL" id="CAH8247364.1"/>
    </source>
</evidence>
<evidence type="ECO:0000313" key="5">
    <source>
        <dbReference type="Proteomes" id="UP001154322"/>
    </source>
</evidence>
<name>A0ABM9G6K4_9BACL</name>
<evidence type="ECO:0000259" key="1">
    <source>
        <dbReference type="Pfam" id="PF23961"/>
    </source>
</evidence>
<evidence type="ECO:0000313" key="3">
    <source>
        <dbReference type="EMBL" id="CAH8248440.1"/>
    </source>
</evidence>
<sequence length="164" mass="18751">MIDHQQIKTAFVGPLRNYLGVTVQMQDQAVPQPPYPFIGFTFVAPYVDQSPYGVHSIREDRHRIEKLARVTISITCYAKSSQDGYRISGQARDWFQGIGRNLLKDAGIVVVKLEATTARDTLLTYDYERRIGFDVHLRMVDVIEYDEDMIEKIKMKSSGMMSSP</sequence>
<evidence type="ECO:0000313" key="4">
    <source>
        <dbReference type="EMBL" id="CAH8249862.1"/>
    </source>
</evidence>
<dbReference type="EMBL" id="CALYLO010000009">
    <property type="protein sequence ID" value="CAH8248440.1"/>
    <property type="molecule type" value="Genomic_DNA"/>
</dbReference>
<reference evidence="2" key="1">
    <citation type="submission" date="2022-06" db="EMBL/GenBank/DDBJ databases">
        <authorList>
            <person name="Dietemann V."/>
            <person name="Ory F."/>
            <person name="Dainat B."/>
            <person name="Oberhansli S."/>
        </authorList>
    </citation>
    <scope>NUCLEOTIDE SEQUENCE</scope>
    <source>
        <strain evidence="2">Ena-SAMPLE-TAB-26-04-2022-14:26:32:270-5432</strain>
    </source>
</reference>
<dbReference type="Pfam" id="PF23961">
    <property type="entry name" value="Phage_tail_terminator_9"/>
    <property type="match status" value="1"/>
</dbReference>
<protein>
    <recommendedName>
        <fullName evidence="1">Phage neck terminator protein gp12-like domain-containing protein</fullName>
    </recommendedName>
</protein>
<dbReference type="Proteomes" id="UP001154322">
    <property type="component" value="Unassembled WGS sequence"/>
</dbReference>
<organism evidence="2 5">
    <name type="scientific">Paenibacillus melissococcoides</name>
    <dbReference type="NCBI Taxonomy" id="2912268"/>
    <lineage>
        <taxon>Bacteria</taxon>
        <taxon>Bacillati</taxon>
        <taxon>Bacillota</taxon>
        <taxon>Bacilli</taxon>
        <taxon>Bacillales</taxon>
        <taxon>Paenibacillaceae</taxon>
        <taxon>Paenibacillus</taxon>
    </lineage>
</organism>
<keyword evidence="5" id="KW-1185">Reference proteome</keyword>
<dbReference type="InterPro" id="IPR057087">
    <property type="entry name" value="Gp12-like"/>
</dbReference>
<proteinExistence type="predicted"/>
<feature type="domain" description="Phage neck terminator protein gp12-like" evidence="1">
    <location>
        <begin position="15"/>
        <end position="154"/>
    </location>
</feature>
<dbReference type="EMBL" id="CALYLO010000007">
    <property type="protein sequence ID" value="CAH8247364.1"/>
    <property type="molecule type" value="Genomic_DNA"/>
</dbReference>
<comment type="caution">
    <text evidence="2">The sequence shown here is derived from an EMBL/GenBank/DDBJ whole genome shotgun (WGS) entry which is preliminary data.</text>
</comment>
<dbReference type="NCBIfam" id="NF047498">
    <property type="entry name" value="LIC_12616_fam"/>
    <property type="match status" value="1"/>
</dbReference>